<sequence>MSSSNAHSQLPIGERILGYLGLLPFVYLALNLPVPGWLIPVRGFVAYSAIILAFMAGSLWRHSVASSVFSNLVAIAAFAALLLPLQPAILLIPLALLYGLLWWWEGRHCRRDTPDSYWQLRCRLTLMVVVCHLMMFARVIL</sequence>
<comment type="caution">
    <text evidence="2">The sequence shown here is derived from an EMBL/GenBank/DDBJ whole genome shotgun (WGS) entry which is preliminary data.</text>
</comment>
<keyword evidence="1" id="KW-0472">Membrane</keyword>
<gene>
    <name evidence="2" type="ORF">G8770_22200</name>
</gene>
<keyword evidence="1" id="KW-0812">Transmembrane</keyword>
<proteinExistence type="predicted"/>
<feature type="transmembrane region" description="Helical" evidence="1">
    <location>
        <begin position="12"/>
        <end position="30"/>
    </location>
</feature>
<dbReference type="EMBL" id="JAAONZ010000027">
    <property type="protein sequence ID" value="NHO68272.1"/>
    <property type="molecule type" value="Genomic_DNA"/>
</dbReference>
<evidence type="ECO:0000313" key="2">
    <source>
        <dbReference type="EMBL" id="NHO68272.1"/>
    </source>
</evidence>
<dbReference type="RefSeq" id="WP_167192119.1">
    <property type="nucleotide sequence ID" value="NZ_JAAONZ010000027.1"/>
</dbReference>
<keyword evidence="3" id="KW-1185">Reference proteome</keyword>
<dbReference type="InterPro" id="IPR021836">
    <property type="entry name" value="DUF3429"/>
</dbReference>
<dbReference type="Pfam" id="PF11911">
    <property type="entry name" value="DUF3429"/>
    <property type="match status" value="1"/>
</dbReference>
<evidence type="ECO:0000256" key="1">
    <source>
        <dbReference type="SAM" id="Phobius"/>
    </source>
</evidence>
<feature type="transmembrane region" description="Helical" evidence="1">
    <location>
        <begin position="88"/>
        <end position="104"/>
    </location>
</feature>
<protein>
    <submittedName>
        <fullName evidence="2">DUF3429 domain-containing protein</fullName>
    </submittedName>
</protein>
<name>A0A9E5MQ40_9GAMM</name>
<dbReference type="Proteomes" id="UP000787472">
    <property type="component" value="Unassembled WGS sequence"/>
</dbReference>
<keyword evidence="1" id="KW-1133">Transmembrane helix</keyword>
<accession>A0A9E5MQ40</accession>
<organism evidence="2 3">
    <name type="scientific">Pseudomaricurvus hydrocarbonicus</name>
    <dbReference type="NCBI Taxonomy" id="1470433"/>
    <lineage>
        <taxon>Bacteria</taxon>
        <taxon>Pseudomonadati</taxon>
        <taxon>Pseudomonadota</taxon>
        <taxon>Gammaproteobacteria</taxon>
        <taxon>Cellvibrionales</taxon>
        <taxon>Cellvibrionaceae</taxon>
        <taxon>Pseudomaricurvus</taxon>
    </lineage>
</organism>
<feature type="transmembrane region" description="Helical" evidence="1">
    <location>
        <begin position="124"/>
        <end position="140"/>
    </location>
</feature>
<reference evidence="2" key="1">
    <citation type="submission" date="2020-03" db="EMBL/GenBank/DDBJ databases">
        <authorList>
            <person name="Guo F."/>
        </authorList>
    </citation>
    <scope>NUCLEOTIDE SEQUENCE</scope>
    <source>
        <strain evidence="2">JCM 30134</strain>
    </source>
</reference>
<evidence type="ECO:0000313" key="3">
    <source>
        <dbReference type="Proteomes" id="UP000787472"/>
    </source>
</evidence>
<feature type="transmembrane region" description="Helical" evidence="1">
    <location>
        <begin position="36"/>
        <end position="57"/>
    </location>
</feature>
<dbReference type="AlphaFoldDB" id="A0A9E5MQ40"/>